<organism evidence="2 3">
    <name type="scientific">Sphingobium cupriresistens LL01</name>
    <dbReference type="NCBI Taxonomy" id="1420583"/>
    <lineage>
        <taxon>Bacteria</taxon>
        <taxon>Pseudomonadati</taxon>
        <taxon>Pseudomonadota</taxon>
        <taxon>Alphaproteobacteria</taxon>
        <taxon>Sphingomonadales</taxon>
        <taxon>Sphingomonadaceae</taxon>
        <taxon>Sphingobium</taxon>
    </lineage>
</organism>
<dbReference type="STRING" id="1420583.V473_00420"/>
<dbReference type="Gene3D" id="3.10.50.30">
    <property type="entry name" value="Transcription elongation factor, GreA/GreB, C-terminal domain"/>
    <property type="match status" value="1"/>
</dbReference>
<accession>A0A0J7XYY9</accession>
<keyword evidence="2" id="KW-0808">Transferase</keyword>
<keyword evidence="2" id="KW-0418">Kinase</keyword>
<reference evidence="2 3" key="1">
    <citation type="journal article" date="2015" name="G3 (Bethesda)">
        <title>Insights into Ongoing Evolution of the Hexachlorocyclohexane Catabolic Pathway from Comparative Genomics of Ten Sphingomonadaceae Strains.</title>
        <authorList>
            <person name="Pearce S.L."/>
            <person name="Oakeshott J.G."/>
            <person name="Pandey G."/>
        </authorList>
    </citation>
    <scope>NUCLEOTIDE SEQUENCE [LARGE SCALE GENOMIC DNA]</scope>
    <source>
        <strain evidence="2 3">LL01</strain>
    </source>
</reference>
<feature type="domain" description="Transcription elongation factor GreA/GreB C-terminal" evidence="1">
    <location>
        <begin position="82"/>
        <end position="151"/>
    </location>
</feature>
<evidence type="ECO:0000259" key="1">
    <source>
        <dbReference type="Pfam" id="PF01272"/>
    </source>
</evidence>
<evidence type="ECO:0000313" key="3">
    <source>
        <dbReference type="Proteomes" id="UP000052232"/>
    </source>
</evidence>
<protein>
    <submittedName>
        <fullName evidence="2">Nucleoside diphosphate kinase</fullName>
    </submittedName>
</protein>
<dbReference type="RefSeq" id="WP_066599130.1">
    <property type="nucleotide sequence ID" value="NZ_KQ130434.1"/>
</dbReference>
<keyword evidence="3" id="KW-1185">Reference proteome</keyword>
<dbReference type="PROSITE" id="PS00830">
    <property type="entry name" value="GREAB_2"/>
    <property type="match status" value="1"/>
</dbReference>
<dbReference type="PANTHER" id="PTHR30437:SF6">
    <property type="entry name" value="TRANSCRIPTION ELONGATION FACTOR GREB"/>
    <property type="match status" value="1"/>
</dbReference>
<dbReference type="InterPro" id="IPR023459">
    <property type="entry name" value="Tscrpt_elong_fac_GreA/B_fam"/>
</dbReference>
<dbReference type="SUPFAM" id="SSF54534">
    <property type="entry name" value="FKBP-like"/>
    <property type="match status" value="1"/>
</dbReference>
<sequence>MSVAFRRESDDEHMEPKFELPLPTGPNWVTARGLRLTREKVQALESVDSGAMEEEAGKKHKRVLRYWRTRLATAELQAAPDGDAVAFGTRVRYRLNGQDKTVAIVGDDEADPHEGRISFSSPLARAMLEAEVGEKVDFAGKAEAVEIVAITVIGED</sequence>
<dbReference type="PANTHER" id="PTHR30437">
    <property type="entry name" value="TRANSCRIPTION ELONGATION FACTOR GREA"/>
    <property type="match status" value="1"/>
</dbReference>
<evidence type="ECO:0000313" key="2">
    <source>
        <dbReference type="EMBL" id="KMS56774.1"/>
    </source>
</evidence>
<dbReference type="Proteomes" id="UP000052232">
    <property type="component" value="Unassembled WGS sequence"/>
</dbReference>
<dbReference type="InterPro" id="IPR018151">
    <property type="entry name" value="TF_GreA/GreB_CS"/>
</dbReference>
<dbReference type="PATRIC" id="fig|1420583.3.peg.76"/>
<dbReference type="InterPro" id="IPR001437">
    <property type="entry name" value="Tscrpt_elong_fac_GreA/B_C"/>
</dbReference>
<dbReference type="GO" id="GO:0070063">
    <property type="term" value="F:RNA polymerase binding"/>
    <property type="evidence" value="ECO:0007669"/>
    <property type="project" value="InterPro"/>
</dbReference>
<dbReference type="GO" id="GO:0003677">
    <property type="term" value="F:DNA binding"/>
    <property type="evidence" value="ECO:0007669"/>
    <property type="project" value="InterPro"/>
</dbReference>
<dbReference type="AlphaFoldDB" id="A0A0J7XYY9"/>
<name>A0A0J7XYY9_9SPHN</name>
<dbReference type="InterPro" id="IPR036953">
    <property type="entry name" value="GreA/GreB_C_sf"/>
</dbReference>
<dbReference type="GO" id="GO:0016301">
    <property type="term" value="F:kinase activity"/>
    <property type="evidence" value="ECO:0007669"/>
    <property type="project" value="UniProtKB-KW"/>
</dbReference>
<dbReference type="GO" id="GO:0032784">
    <property type="term" value="P:regulation of DNA-templated transcription elongation"/>
    <property type="evidence" value="ECO:0007669"/>
    <property type="project" value="InterPro"/>
</dbReference>
<dbReference type="Pfam" id="PF01272">
    <property type="entry name" value="GreA_GreB"/>
    <property type="match status" value="1"/>
</dbReference>
<proteinExistence type="predicted"/>
<gene>
    <name evidence="2" type="ORF">V473_00420</name>
</gene>
<dbReference type="EMBL" id="JACT01000001">
    <property type="protein sequence ID" value="KMS56774.1"/>
    <property type="molecule type" value="Genomic_DNA"/>
</dbReference>
<comment type="caution">
    <text evidence="2">The sequence shown here is derived from an EMBL/GenBank/DDBJ whole genome shotgun (WGS) entry which is preliminary data.</text>
</comment>
<dbReference type="GO" id="GO:0006354">
    <property type="term" value="P:DNA-templated transcription elongation"/>
    <property type="evidence" value="ECO:0007669"/>
    <property type="project" value="TreeGrafter"/>
</dbReference>